<dbReference type="AlphaFoldDB" id="A0A2P2QXJ5"/>
<protein>
    <submittedName>
        <fullName evidence="1">Uncharacterized protein</fullName>
    </submittedName>
</protein>
<name>A0A2P2QXJ5_RHIMU</name>
<accession>A0A2P2QXJ5</accession>
<evidence type="ECO:0000313" key="1">
    <source>
        <dbReference type="EMBL" id="MBX71703.1"/>
    </source>
</evidence>
<sequence>MLVTESRKLPMMKYLSP</sequence>
<reference evidence="1" key="1">
    <citation type="submission" date="2018-02" db="EMBL/GenBank/DDBJ databases">
        <title>Rhizophora mucronata_Transcriptome.</title>
        <authorList>
            <person name="Meera S.P."/>
            <person name="Sreeshan A."/>
            <person name="Augustine A."/>
        </authorList>
    </citation>
    <scope>NUCLEOTIDE SEQUENCE</scope>
    <source>
        <tissue evidence="1">Leaf</tissue>
    </source>
</reference>
<organism evidence="1">
    <name type="scientific">Rhizophora mucronata</name>
    <name type="common">Asiatic mangrove</name>
    <dbReference type="NCBI Taxonomy" id="61149"/>
    <lineage>
        <taxon>Eukaryota</taxon>
        <taxon>Viridiplantae</taxon>
        <taxon>Streptophyta</taxon>
        <taxon>Embryophyta</taxon>
        <taxon>Tracheophyta</taxon>
        <taxon>Spermatophyta</taxon>
        <taxon>Magnoliopsida</taxon>
        <taxon>eudicotyledons</taxon>
        <taxon>Gunneridae</taxon>
        <taxon>Pentapetalae</taxon>
        <taxon>rosids</taxon>
        <taxon>fabids</taxon>
        <taxon>Malpighiales</taxon>
        <taxon>Rhizophoraceae</taxon>
        <taxon>Rhizophora</taxon>
    </lineage>
</organism>
<proteinExistence type="predicted"/>
<dbReference type="EMBL" id="GGEC01091219">
    <property type="protein sequence ID" value="MBX71703.1"/>
    <property type="molecule type" value="Transcribed_RNA"/>
</dbReference>